<keyword evidence="8" id="KW-1185">Reference proteome</keyword>
<dbReference type="PROSITE" id="PS50931">
    <property type="entry name" value="HTH_LYSR"/>
    <property type="match status" value="1"/>
</dbReference>
<evidence type="ECO:0000256" key="1">
    <source>
        <dbReference type="ARBA" id="ARBA00009437"/>
    </source>
</evidence>
<keyword evidence="4" id="KW-0010">Activator</keyword>
<dbReference type="Gene3D" id="3.40.190.10">
    <property type="entry name" value="Periplasmic binding protein-like II"/>
    <property type="match status" value="2"/>
</dbReference>
<dbReference type="InterPro" id="IPR005119">
    <property type="entry name" value="LysR_subst-bd"/>
</dbReference>
<keyword evidence="5" id="KW-0804">Transcription</keyword>
<dbReference type="Proteomes" id="UP001163882">
    <property type="component" value="Chromosome"/>
</dbReference>
<dbReference type="PRINTS" id="PR00039">
    <property type="entry name" value="HTHLYSR"/>
</dbReference>
<evidence type="ECO:0000313" key="7">
    <source>
        <dbReference type="EMBL" id="UYQ73609.1"/>
    </source>
</evidence>
<dbReference type="CDD" id="cd08411">
    <property type="entry name" value="PBP2_OxyR"/>
    <property type="match status" value="1"/>
</dbReference>
<dbReference type="EMBL" id="CP107716">
    <property type="protein sequence ID" value="UYQ73609.1"/>
    <property type="molecule type" value="Genomic_DNA"/>
</dbReference>
<organism evidence="7 8">
    <name type="scientific">Pelagibacterium flavum</name>
    <dbReference type="NCBI Taxonomy" id="2984530"/>
    <lineage>
        <taxon>Bacteria</taxon>
        <taxon>Pseudomonadati</taxon>
        <taxon>Pseudomonadota</taxon>
        <taxon>Alphaproteobacteria</taxon>
        <taxon>Hyphomicrobiales</taxon>
        <taxon>Devosiaceae</taxon>
        <taxon>Pelagibacterium</taxon>
    </lineage>
</organism>
<dbReference type="Pfam" id="PF03466">
    <property type="entry name" value="LysR_substrate"/>
    <property type="match status" value="1"/>
</dbReference>
<dbReference type="SUPFAM" id="SSF46785">
    <property type="entry name" value="Winged helix' DNA-binding domain"/>
    <property type="match status" value="1"/>
</dbReference>
<evidence type="ECO:0000256" key="4">
    <source>
        <dbReference type="ARBA" id="ARBA00023159"/>
    </source>
</evidence>
<dbReference type="Gene3D" id="1.10.10.10">
    <property type="entry name" value="Winged helix-like DNA-binding domain superfamily/Winged helix DNA-binding domain"/>
    <property type="match status" value="1"/>
</dbReference>
<dbReference type="Pfam" id="PF00126">
    <property type="entry name" value="HTH_1"/>
    <property type="match status" value="1"/>
</dbReference>
<dbReference type="InterPro" id="IPR036388">
    <property type="entry name" value="WH-like_DNA-bd_sf"/>
</dbReference>
<evidence type="ECO:0000259" key="6">
    <source>
        <dbReference type="PROSITE" id="PS50931"/>
    </source>
</evidence>
<dbReference type="InterPro" id="IPR000847">
    <property type="entry name" value="LysR_HTH_N"/>
</dbReference>
<sequence length="306" mass="33566">MQTITLRQLHYAQAIAEEGHFGRAAQRCHVTQPALSQQIRLLEDRCQTSLFDRLGKTVTLTPFGREFLAHASRVLSAAVDLETFADMAAGQPARPLRFGLIPTVAPYLLPEILPSLGSDLGDIRFSVSEGKTERLLAALNDGDLDLALIATETDRPNLTSIDLFADPFVLATRSGTNLADPVSLANLPRDKFLLLEEGHCLRDQMVDACALKPDLQGRTFAATSLTTILELVANGYGVTLLPTISLRREEHNKRIEFHTLGAPGAARVLRLVWRANSPYEALYRKIGDIVTKVGETSLRTDLRTSA</sequence>
<reference evidence="7" key="1">
    <citation type="submission" date="2022-10" db="EMBL/GenBank/DDBJ databases">
        <title>YIM 151497 complete genome.</title>
        <authorList>
            <person name="Chen X."/>
        </authorList>
    </citation>
    <scope>NUCLEOTIDE SEQUENCE</scope>
    <source>
        <strain evidence="7">YIM 151497</strain>
    </source>
</reference>
<protein>
    <submittedName>
        <fullName evidence="7">Hydrogen peroxide-inducible genes activator</fullName>
    </submittedName>
</protein>
<keyword evidence="3" id="KW-0238">DNA-binding</keyword>
<name>A0ABY6ISM0_9HYPH</name>
<evidence type="ECO:0000256" key="2">
    <source>
        <dbReference type="ARBA" id="ARBA00023015"/>
    </source>
</evidence>
<evidence type="ECO:0000256" key="5">
    <source>
        <dbReference type="ARBA" id="ARBA00023163"/>
    </source>
</evidence>
<dbReference type="PANTHER" id="PTHR30346:SF26">
    <property type="entry name" value="HYDROGEN PEROXIDE-INDUCIBLE GENES ACTIVATOR"/>
    <property type="match status" value="1"/>
</dbReference>
<proteinExistence type="inferred from homology"/>
<feature type="domain" description="HTH lysR-type" evidence="6">
    <location>
        <begin position="4"/>
        <end position="61"/>
    </location>
</feature>
<evidence type="ECO:0000256" key="3">
    <source>
        <dbReference type="ARBA" id="ARBA00023125"/>
    </source>
</evidence>
<keyword evidence="2" id="KW-0805">Transcription regulation</keyword>
<comment type="similarity">
    <text evidence="1">Belongs to the LysR transcriptional regulatory family.</text>
</comment>
<dbReference type="InterPro" id="IPR036390">
    <property type="entry name" value="WH_DNA-bd_sf"/>
</dbReference>
<gene>
    <name evidence="7" type="ORF">OF122_07595</name>
</gene>
<dbReference type="PANTHER" id="PTHR30346">
    <property type="entry name" value="TRANSCRIPTIONAL DUAL REGULATOR HCAR-RELATED"/>
    <property type="match status" value="1"/>
</dbReference>
<dbReference type="RefSeq" id="WP_264227170.1">
    <property type="nucleotide sequence ID" value="NZ_CP107716.1"/>
</dbReference>
<accession>A0ABY6ISM0</accession>
<dbReference type="SUPFAM" id="SSF53850">
    <property type="entry name" value="Periplasmic binding protein-like II"/>
    <property type="match status" value="1"/>
</dbReference>
<evidence type="ECO:0000313" key="8">
    <source>
        <dbReference type="Proteomes" id="UP001163882"/>
    </source>
</evidence>